<dbReference type="GO" id="GO:0008234">
    <property type="term" value="F:cysteine-type peptidase activity"/>
    <property type="evidence" value="ECO:0007669"/>
    <property type="project" value="UniProtKB-KW"/>
</dbReference>
<dbReference type="PANTHER" id="PTHR47053">
    <property type="entry name" value="MUREIN DD-ENDOPEPTIDASE MEPH-RELATED"/>
    <property type="match status" value="1"/>
</dbReference>
<dbReference type="InterPro" id="IPR000064">
    <property type="entry name" value="NLP_P60_dom"/>
</dbReference>
<comment type="similarity">
    <text evidence="1">Belongs to the peptidase C40 family.</text>
</comment>
<dbReference type="PROSITE" id="PS51935">
    <property type="entry name" value="NLPC_P60"/>
    <property type="match status" value="1"/>
</dbReference>
<feature type="chain" id="PRO_5038762435" description="Hydrolase" evidence="5">
    <location>
        <begin position="26"/>
        <end position="339"/>
    </location>
</feature>
<evidence type="ECO:0000256" key="4">
    <source>
        <dbReference type="ARBA" id="ARBA00022807"/>
    </source>
</evidence>
<dbReference type="PROSITE" id="PS51272">
    <property type="entry name" value="SLH"/>
    <property type="match status" value="2"/>
</dbReference>
<dbReference type="Gene3D" id="3.90.1720.10">
    <property type="entry name" value="endopeptidase domain like (from Nostoc punctiforme)"/>
    <property type="match status" value="1"/>
</dbReference>
<dbReference type="STRING" id="33978.A6M13_08750"/>
<evidence type="ECO:0000256" key="2">
    <source>
        <dbReference type="ARBA" id="ARBA00022670"/>
    </source>
</evidence>
<dbReference type="Pfam" id="PF00877">
    <property type="entry name" value="NLPC_P60"/>
    <property type="match status" value="1"/>
</dbReference>
<keyword evidence="3" id="KW-0378">Hydrolase</keyword>
<evidence type="ECO:0008006" key="10">
    <source>
        <dbReference type="Google" id="ProtNLM"/>
    </source>
</evidence>
<dbReference type="Pfam" id="PF00395">
    <property type="entry name" value="SLH"/>
    <property type="match status" value="2"/>
</dbReference>
<organism evidence="8 9">
    <name type="scientific">Caryophanon tenue</name>
    <dbReference type="NCBI Taxonomy" id="33978"/>
    <lineage>
        <taxon>Bacteria</taxon>
        <taxon>Bacillati</taxon>
        <taxon>Bacillota</taxon>
        <taxon>Bacilli</taxon>
        <taxon>Bacillales</taxon>
        <taxon>Caryophanaceae</taxon>
        <taxon>Caryophanon</taxon>
    </lineage>
</organism>
<protein>
    <recommendedName>
        <fullName evidence="10">Hydrolase</fullName>
    </recommendedName>
</protein>
<feature type="domain" description="SLH" evidence="6">
    <location>
        <begin position="226"/>
        <end position="288"/>
    </location>
</feature>
<sequence>MSSLKKKILLPVFATFMFIAGVGQSQQVEASSSVTVKQLTTEAYKYIGIKYKYGGTTTRGFDCSGYVQYVFKKLGLNLTRTTSTQYRQGTAVAKKNLIPGDLVFFNTTGRGVSHVGIYLGNNKFIHSGVSRGVQVVGLNDSYWGKRYIGARRVATFSQEQAPVVPPVVEEPVVETPVVEEPPASSANSNNAAGEVKGDEIDLTVFASRAAVAEEMAKALGLDATPRETGFDDVPATHPQSGSIAVMHELGIFSGDEGKFNPSSPITRAQIAKVFVNAFDLSQKGDYLTYPDTATHWSAGSVSILASNNITTGKEDGTFGINDYLTNRQLSTFIERLNNL</sequence>
<evidence type="ECO:0000256" key="1">
    <source>
        <dbReference type="ARBA" id="ARBA00007074"/>
    </source>
</evidence>
<evidence type="ECO:0000259" key="6">
    <source>
        <dbReference type="PROSITE" id="PS51272"/>
    </source>
</evidence>
<proteinExistence type="inferred from homology"/>
<feature type="domain" description="SLH" evidence="6">
    <location>
        <begin position="289"/>
        <end position="339"/>
    </location>
</feature>
<keyword evidence="5" id="KW-0732">Signal</keyword>
<dbReference type="OrthoDB" id="9813368at2"/>
<name>A0A1C0YL01_9BACL</name>
<evidence type="ECO:0000313" key="8">
    <source>
        <dbReference type="EMBL" id="OCS87821.1"/>
    </source>
</evidence>
<dbReference type="Proteomes" id="UP000093199">
    <property type="component" value="Unassembled WGS sequence"/>
</dbReference>
<evidence type="ECO:0000313" key="9">
    <source>
        <dbReference type="Proteomes" id="UP000093199"/>
    </source>
</evidence>
<evidence type="ECO:0000256" key="5">
    <source>
        <dbReference type="SAM" id="SignalP"/>
    </source>
</evidence>
<dbReference type="AlphaFoldDB" id="A0A1C0YL01"/>
<reference evidence="8 9" key="1">
    <citation type="submission" date="2016-07" db="EMBL/GenBank/DDBJ databases">
        <title>Caryophanon tenue genome sequencing.</title>
        <authorList>
            <person name="Verma A."/>
            <person name="Pal Y."/>
            <person name="Krishnamurthi S."/>
        </authorList>
    </citation>
    <scope>NUCLEOTIDE SEQUENCE [LARGE SCALE GENOMIC DNA]</scope>
    <source>
        <strain evidence="8 9">DSM 14152</strain>
    </source>
</reference>
<dbReference type="GO" id="GO:0006508">
    <property type="term" value="P:proteolysis"/>
    <property type="evidence" value="ECO:0007669"/>
    <property type="project" value="UniProtKB-KW"/>
</dbReference>
<dbReference type="EMBL" id="MASJ01000003">
    <property type="protein sequence ID" value="OCS87821.1"/>
    <property type="molecule type" value="Genomic_DNA"/>
</dbReference>
<dbReference type="InterPro" id="IPR051202">
    <property type="entry name" value="Peptidase_C40"/>
</dbReference>
<keyword evidence="4" id="KW-0788">Thiol protease</keyword>
<evidence type="ECO:0000259" key="7">
    <source>
        <dbReference type="PROSITE" id="PS51935"/>
    </source>
</evidence>
<comment type="caution">
    <text evidence="8">The sequence shown here is derived from an EMBL/GenBank/DDBJ whole genome shotgun (WGS) entry which is preliminary data.</text>
</comment>
<keyword evidence="9" id="KW-1185">Reference proteome</keyword>
<evidence type="ECO:0000256" key="3">
    <source>
        <dbReference type="ARBA" id="ARBA00022801"/>
    </source>
</evidence>
<feature type="domain" description="NlpC/P60" evidence="7">
    <location>
        <begin position="33"/>
        <end position="154"/>
    </location>
</feature>
<dbReference type="InterPro" id="IPR038765">
    <property type="entry name" value="Papain-like_cys_pep_sf"/>
</dbReference>
<keyword evidence="2" id="KW-0645">Protease</keyword>
<dbReference type="SUPFAM" id="SSF54001">
    <property type="entry name" value="Cysteine proteinases"/>
    <property type="match status" value="1"/>
</dbReference>
<feature type="signal peptide" evidence="5">
    <location>
        <begin position="1"/>
        <end position="25"/>
    </location>
</feature>
<accession>A0A1C0YL01</accession>
<dbReference type="RefSeq" id="WP_066543660.1">
    <property type="nucleotide sequence ID" value="NZ_MASJ01000003.1"/>
</dbReference>
<dbReference type="PANTHER" id="PTHR47053:SF1">
    <property type="entry name" value="MUREIN DD-ENDOPEPTIDASE MEPH-RELATED"/>
    <property type="match status" value="1"/>
</dbReference>
<dbReference type="InterPro" id="IPR001119">
    <property type="entry name" value="SLH_dom"/>
</dbReference>
<gene>
    <name evidence="8" type="ORF">A6M13_08750</name>
</gene>